<name>A0A5S3PJS3_9FLAO</name>
<dbReference type="OrthoDB" id="9866804at2"/>
<keyword evidence="3" id="KW-1185">Reference proteome</keyword>
<reference evidence="2 3" key="1">
    <citation type="submission" date="2019-05" db="EMBL/GenBank/DDBJ databases">
        <authorList>
            <person name="Zhang J.-Y."/>
            <person name="Feg X."/>
            <person name="Du Z.-J."/>
        </authorList>
    </citation>
    <scope>NUCLEOTIDE SEQUENCE [LARGE SCALE GENOMIC DNA]</scope>
    <source>
        <strain evidence="2 3">RZ26</strain>
    </source>
</reference>
<dbReference type="AlphaFoldDB" id="A0A5S3PJS3"/>
<proteinExistence type="predicted"/>
<evidence type="ECO:0000256" key="1">
    <source>
        <dbReference type="SAM" id="SignalP"/>
    </source>
</evidence>
<dbReference type="RefSeq" id="WP_138659355.1">
    <property type="nucleotide sequence ID" value="NZ_VATY01000004.1"/>
</dbReference>
<evidence type="ECO:0000313" key="2">
    <source>
        <dbReference type="EMBL" id="TMM53731.1"/>
    </source>
</evidence>
<feature type="chain" id="PRO_5024289130" description="Lipoprotein" evidence="1">
    <location>
        <begin position="21"/>
        <end position="129"/>
    </location>
</feature>
<comment type="caution">
    <text evidence="2">The sequence shown here is derived from an EMBL/GenBank/DDBJ whole genome shotgun (WGS) entry which is preliminary data.</text>
</comment>
<dbReference type="EMBL" id="VATY01000004">
    <property type="protein sequence ID" value="TMM53731.1"/>
    <property type="molecule type" value="Genomic_DNA"/>
</dbReference>
<dbReference type="PROSITE" id="PS51257">
    <property type="entry name" value="PROKAR_LIPOPROTEIN"/>
    <property type="match status" value="1"/>
</dbReference>
<organism evidence="2 3">
    <name type="scientific">Maribacter algarum</name>
    <name type="common">ex Zhang et al. 2020</name>
    <dbReference type="NCBI Taxonomy" id="2578118"/>
    <lineage>
        <taxon>Bacteria</taxon>
        <taxon>Pseudomonadati</taxon>
        <taxon>Bacteroidota</taxon>
        <taxon>Flavobacteriia</taxon>
        <taxon>Flavobacteriales</taxon>
        <taxon>Flavobacteriaceae</taxon>
        <taxon>Maribacter</taxon>
    </lineage>
</organism>
<dbReference type="Proteomes" id="UP000310314">
    <property type="component" value="Unassembled WGS sequence"/>
</dbReference>
<evidence type="ECO:0008006" key="4">
    <source>
        <dbReference type="Google" id="ProtNLM"/>
    </source>
</evidence>
<sequence>MKLFIPLLLLTGLLFGCATRATTQIDSNTHNKFKSMERQKVEKKKGIVGYWDDLGKYTISFYQENTIDGQFTCVVPESKMVPEELRTAGAQIIFSGTITKDAQLPPARMGGEQVFLLVELDEIKSFNNN</sequence>
<gene>
    <name evidence="2" type="ORF">FEE95_17690</name>
</gene>
<protein>
    <recommendedName>
        <fullName evidence="4">Lipoprotein</fullName>
    </recommendedName>
</protein>
<evidence type="ECO:0000313" key="3">
    <source>
        <dbReference type="Proteomes" id="UP000310314"/>
    </source>
</evidence>
<feature type="signal peptide" evidence="1">
    <location>
        <begin position="1"/>
        <end position="20"/>
    </location>
</feature>
<keyword evidence="1" id="KW-0732">Signal</keyword>
<accession>A0A5S3PJS3</accession>